<evidence type="ECO:0000256" key="1">
    <source>
        <dbReference type="SAM" id="Coils"/>
    </source>
</evidence>
<gene>
    <name evidence="3" type="ORF">PLXY2_LOCUS6499</name>
</gene>
<reference evidence="3" key="1">
    <citation type="submission" date="2020-11" db="EMBL/GenBank/DDBJ databases">
        <authorList>
            <person name="Whiteford S."/>
        </authorList>
    </citation>
    <scope>NUCLEOTIDE SEQUENCE</scope>
</reference>
<feature type="region of interest" description="Disordered" evidence="2">
    <location>
        <begin position="427"/>
        <end position="451"/>
    </location>
</feature>
<feature type="region of interest" description="Disordered" evidence="2">
    <location>
        <begin position="1"/>
        <end position="32"/>
    </location>
</feature>
<evidence type="ECO:0000313" key="3">
    <source>
        <dbReference type="EMBL" id="CAG9118605.1"/>
    </source>
</evidence>
<proteinExistence type="predicted"/>
<evidence type="ECO:0000256" key="2">
    <source>
        <dbReference type="SAM" id="MobiDB-lite"/>
    </source>
</evidence>
<keyword evidence="1" id="KW-0175">Coiled coil</keyword>
<keyword evidence="4" id="KW-1185">Reference proteome</keyword>
<evidence type="ECO:0000313" key="4">
    <source>
        <dbReference type="Proteomes" id="UP000653454"/>
    </source>
</evidence>
<dbReference type="AlphaFoldDB" id="A0A8S4ERQ7"/>
<sequence>MSNNDQSVAKIKSNIHSSESHHTSKSISIHDTIKSNVNTSSTVEQNVETYKVDEDKIRSSSVPDNLRLSSKKSSSRADKIKSRLDFLSTQKLTNSIQNLSHNEMQSEHLLEEEGCYCCMCKDVSHLHEEVLEEVEPVDIQQLLDNKENELRNEFQLHLEKQMTAMKEKFNFILHNEQVRASYMLREAHRERQEKITALQTLLECKNLAGLMYVMCSERRRSQLEIMKIKQEYTNYIRALQEILAEGQALILHLSRGYKTALRVDNEWRDKMKDVIREFQLFVCHYMGGDLEANEYLFDIPKLMETASPLEVDDEEEPCAENDEEMLRQAEESLKKLEEESKDLKWWDRMEGDCPPFIMFGDLSEFEAPRRREISNKLKAIKSAPKKWKEYAFHDMFLRADCGNQQLIKDVYPPPPGRNRCELDAVGSNYNGSRRPTGGSTDTRAGSILRLM</sequence>
<feature type="coiled-coil region" evidence="1">
    <location>
        <begin position="319"/>
        <end position="346"/>
    </location>
</feature>
<dbReference type="EMBL" id="CAJHNJ030000021">
    <property type="protein sequence ID" value="CAG9118605.1"/>
    <property type="molecule type" value="Genomic_DNA"/>
</dbReference>
<dbReference type="Proteomes" id="UP000653454">
    <property type="component" value="Unassembled WGS sequence"/>
</dbReference>
<feature type="compositionally biased region" description="Polar residues" evidence="2">
    <location>
        <begin position="427"/>
        <end position="443"/>
    </location>
</feature>
<protein>
    <submittedName>
        <fullName evidence="3">(diamondback moth) hypothetical protein</fullName>
    </submittedName>
</protein>
<name>A0A8S4ERQ7_PLUXY</name>
<accession>A0A8S4ERQ7</accession>
<comment type="caution">
    <text evidence="3">The sequence shown here is derived from an EMBL/GenBank/DDBJ whole genome shotgun (WGS) entry which is preliminary data.</text>
</comment>
<organism evidence="3 4">
    <name type="scientific">Plutella xylostella</name>
    <name type="common">Diamondback moth</name>
    <name type="synonym">Plutella maculipennis</name>
    <dbReference type="NCBI Taxonomy" id="51655"/>
    <lineage>
        <taxon>Eukaryota</taxon>
        <taxon>Metazoa</taxon>
        <taxon>Ecdysozoa</taxon>
        <taxon>Arthropoda</taxon>
        <taxon>Hexapoda</taxon>
        <taxon>Insecta</taxon>
        <taxon>Pterygota</taxon>
        <taxon>Neoptera</taxon>
        <taxon>Endopterygota</taxon>
        <taxon>Lepidoptera</taxon>
        <taxon>Glossata</taxon>
        <taxon>Ditrysia</taxon>
        <taxon>Yponomeutoidea</taxon>
        <taxon>Plutellidae</taxon>
        <taxon>Plutella</taxon>
    </lineage>
</organism>